<dbReference type="EMBL" id="CAAKNF010000196">
    <property type="protein sequence ID" value="VIO89380.1"/>
    <property type="molecule type" value="Genomic_DNA"/>
</dbReference>
<dbReference type="EMBL" id="LN856474">
    <property type="protein sequence ID" value="CDP91635.1"/>
    <property type="molecule type" value="Genomic_DNA"/>
</dbReference>
<dbReference type="WormBase" id="Bm1988b">
    <property type="protein sequence ID" value="BM27638"/>
    <property type="gene ID" value="WBGene00222249"/>
    <property type="gene designation" value="Bma-srp-2.5"/>
</dbReference>
<comment type="similarity">
    <text evidence="1 2">Belongs to the serpin family.</text>
</comment>
<gene>
    <name evidence="11" type="primary">bma-srp-2.5</name>
    <name evidence="6 9 10" type="synonym">Bm18051</name>
    <name evidence="5 11" type="ORF">Bm1988</name>
    <name evidence="6" type="ORF">BM_BM18051</name>
    <name evidence="7" type="ORF">BM_BM1988</name>
    <name evidence="5" type="ORF">BM_Bm1988</name>
</gene>
<dbReference type="Proteomes" id="UP000006672">
    <property type="component" value="Unassembled WGS sequence"/>
</dbReference>
<accession>A0A0J9XMW6</accession>
<dbReference type="CTD" id="6100089"/>
<dbReference type="OMA" id="HAGFIEI"/>
<organism evidence="5">
    <name type="scientific">Brugia malayi</name>
    <name type="common">Filarial nematode worm</name>
    <dbReference type="NCBI Taxonomy" id="6279"/>
    <lineage>
        <taxon>Eukaryota</taxon>
        <taxon>Metazoa</taxon>
        <taxon>Ecdysozoa</taxon>
        <taxon>Nematoda</taxon>
        <taxon>Chromadorea</taxon>
        <taxon>Rhabditida</taxon>
        <taxon>Spirurina</taxon>
        <taxon>Spiruromorpha</taxon>
        <taxon>Filarioidea</taxon>
        <taxon>Onchocercidae</taxon>
        <taxon>Brugia</taxon>
    </lineage>
</organism>
<evidence type="ECO:0000313" key="6">
    <source>
        <dbReference type="EMBL" id="VIO89380.1"/>
    </source>
</evidence>
<dbReference type="OrthoDB" id="9518664at2759"/>
<keyword evidence="3" id="KW-0472">Membrane</keyword>
<dbReference type="SUPFAM" id="SSF56574">
    <property type="entry name" value="Serpins"/>
    <property type="match status" value="1"/>
</dbReference>
<dbReference type="EMBL" id="CAAKNF010000196">
    <property type="protein sequence ID" value="VIO89385.1"/>
    <property type="molecule type" value="Genomic_DNA"/>
</dbReference>
<dbReference type="InterPro" id="IPR042178">
    <property type="entry name" value="Serpin_sf_1"/>
</dbReference>
<dbReference type="PANTHER" id="PTHR11461">
    <property type="entry name" value="SERINE PROTEASE INHIBITOR, SERPIN"/>
    <property type="match status" value="1"/>
</dbReference>
<accession>A0A4E9EYM4</accession>
<evidence type="ECO:0000313" key="5">
    <source>
        <dbReference type="EMBL" id="CDP91635.1"/>
    </source>
</evidence>
<evidence type="ECO:0000256" key="2">
    <source>
        <dbReference type="RuleBase" id="RU000411"/>
    </source>
</evidence>
<dbReference type="WBParaSite" id="Bm18051.1">
    <property type="protein sequence ID" value="Bm18051.1"/>
    <property type="gene ID" value="WBGene00269191"/>
</dbReference>
<dbReference type="GO" id="GO:0004867">
    <property type="term" value="F:serine-type endopeptidase inhibitor activity"/>
    <property type="evidence" value="ECO:0007669"/>
    <property type="project" value="InterPro"/>
</dbReference>
<dbReference type="STRING" id="6279.A0A0J9XMW6"/>
<evidence type="ECO:0000256" key="3">
    <source>
        <dbReference type="SAM" id="Phobius"/>
    </source>
</evidence>
<dbReference type="GO" id="GO:0005615">
    <property type="term" value="C:extracellular space"/>
    <property type="evidence" value="ECO:0007669"/>
    <property type="project" value="InterPro"/>
</dbReference>
<dbReference type="WBParaSite" id="Bm1988a.1">
    <property type="protein sequence ID" value="Bm1988a.1"/>
    <property type="gene ID" value="WBGene00222249"/>
</dbReference>
<dbReference type="Gene3D" id="2.30.39.10">
    <property type="entry name" value="Alpha-1-antitrypsin, domain 1"/>
    <property type="match status" value="1"/>
</dbReference>
<feature type="domain" description="Serpin" evidence="4">
    <location>
        <begin position="36"/>
        <end position="390"/>
    </location>
</feature>
<dbReference type="PROSITE" id="PS00284">
    <property type="entry name" value="SERPIN"/>
    <property type="match status" value="1"/>
</dbReference>
<evidence type="ECO:0000313" key="10">
    <source>
        <dbReference type="WBParaSite" id="Bm1988a.1"/>
    </source>
</evidence>
<proteinExistence type="inferred from homology"/>
<keyword evidence="3" id="KW-0812">Transmembrane</keyword>
<evidence type="ECO:0000313" key="8">
    <source>
        <dbReference type="Proteomes" id="UP000006672"/>
    </source>
</evidence>
<dbReference type="FunCoup" id="A0A0J9XMW6">
    <property type="interactions" value="609"/>
</dbReference>
<evidence type="ECO:0000259" key="4">
    <source>
        <dbReference type="SMART" id="SM00093"/>
    </source>
</evidence>
<evidence type="ECO:0000313" key="11">
    <source>
        <dbReference type="WormBase" id="Bm1988b"/>
    </source>
</evidence>
<dbReference type="InterPro" id="IPR023796">
    <property type="entry name" value="Serpin_dom"/>
</dbReference>
<dbReference type="AlphaFoldDB" id="A0A0J9XMW6"/>
<dbReference type="RefSeq" id="XP_001896647.1">
    <property type="nucleotide sequence ID" value="XM_001896612.1"/>
</dbReference>
<reference evidence="5" key="2">
    <citation type="submission" date="2012-12" db="EMBL/GenBank/DDBJ databases">
        <authorList>
            <person name="Gao Y.W."/>
            <person name="Fan S.T."/>
            <person name="Sun H.T."/>
            <person name="Wang Z."/>
            <person name="Gao X.L."/>
            <person name="Li Y.G."/>
            <person name="Wang T.C."/>
            <person name="Zhang K."/>
            <person name="Xu W.W."/>
            <person name="Yu Z.J."/>
            <person name="Xia X.Z."/>
        </authorList>
    </citation>
    <scope>NUCLEOTIDE SEQUENCE</scope>
    <source>
        <strain evidence="5">FR3</strain>
    </source>
</reference>
<feature type="transmembrane region" description="Helical" evidence="3">
    <location>
        <begin position="48"/>
        <end position="67"/>
    </location>
</feature>
<reference evidence="6" key="3">
    <citation type="submission" date="2019-04" db="EMBL/GenBank/DDBJ databases">
        <authorList>
            <person name="Howe K."/>
            <person name="Paulini M."/>
            <person name="Williams G."/>
        </authorList>
    </citation>
    <scope>NUCLEOTIDE SEQUENCE [LARGE SCALE GENOMIC DNA]</scope>
    <source>
        <strain evidence="6">FR3</strain>
    </source>
</reference>
<dbReference type="CDD" id="cd00172">
    <property type="entry name" value="serpin"/>
    <property type="match status" value="1"/>
</dbReference>
<dbReference type="InterPro" id="IPR000215">
    <property type="entry name" value="Serpin_fam"/>
</dbReference>
<protein>
    <submittedName>
        <fullName evidence="5 9">Bm1988, isoform b</fullName>
    </submittedName>
    <submittedName>
        <fullName evidence="7 10">Serpin, putative</fullName>
    </submittedName>
</protein>
<dbReference type="Pfam" id="PF00079">
    <property type="entry name" value="Serpin"/>
    <property type="match status" value="1"/>
</dbReference>
<dbReference type="KEGG" id="bmy:BM_BM18051"/>
<keyword evidence="8" id="KW-1185">Reference proteome</keyword>
<evidence type="ECO:0000313" key="9">
    <source>
        <dbReference type="WBParaSite" id="Bm18051.1"/>
    </source>
</evidence>
<dbReference type="Gene3D" id="3.30.497.10">
    <property type="entry name" value="Antithrombin, subunit I, domain 2"/>
    <property type="match status" value="1"/>
</dbReference>
<evidence type="ECO:0000256" key="1">
    <source>
        <dbReference type="ARBA" id="ARBA00009500"/>
    </source>
</evidence>
<sequence length="390" mass="44814">MNYAIITALLLFASIQFVSIFGELSLLDHALFNFTVSLMQKIAKDDKSAILSPLSVSTSLFMVYLAADGKTKEQLQKILGGTARTSDLRQYFANQIADSANIKSKKYKLNVANRFCIREGFSVKDSFKRMLRMYYNETMHEFSFEKRKEFVKEINKWISSKTNKKIKDLINEDSINKDTNILLMNAIYFKATWKKQFMKILTKEREFHISENEMKRIPMMMNDIKLLYYEDNLVQVIKLPYTRPKIEMVFILPKARFGLSDVLAKLTGEDLFKYINDAKKNYVTVIIPKFQVKEKLDLKEALQKIGITDVFSGTGSFGELVNNTVSVSIGKVMHAGFIEIDEKGTESTAATVVDLIDRMGTQRRFVADHPFLFAIVDNLKTVLFIGQYVK</sequence>
<dbReference type="PANTHER" id="PTHR11461:SF211">
    <property type="entry name" value="GH10112P-RELATED"/>
    <property type="match status" value="1"/>
</dbReference>
<dbReference type="InterPro" id="IPR023795">
    <property type="entry name" value="Serpin_CS"/>
</dbReference>
<dbReference type="InterPro" id="IPR042185">
    <property type="entry name" value="Serpin_sf_2"/>
</dbReference>
<reference evidence="9 10" key="4">
    <citation type="submission" date="2019-12" db="UniProtKB">
        <authorList>
            <consortium name="WormBaseParasite"/>
        </authorList>
    </citation>
    <scope>IDENTIFICATION</scope>
</reference>
<name>A0A0J9XMW6_BRUMA</name>
<keyword evidence="3" id="KW-1133">Transmembrane helix</keyword>
<feature type="transmembrane region" description="Helical" evidence="3">
    <location>
        <begin position="6"/>
        <end position="27"/>
    </location>
</feature>
<reference evidence="5 8" key="1">
    <citation type="journal article" date="2007" name="Science">
        <title>Draft genome of the filarial nematode parasite Brugia malayi.</title>
        <authorList>
            <person name="Ghedin E."/>
            <person name="Wang S."/>
            <person name="Spiro D."/>
            <person name="Caler E."/>
            <person name="Zhao Q."/>
            <person name="Crabtree J."/>
            <person name="Allen J.E."/>
            <person name="Delcher A.L."/>
            <person name="Guiliano D.B."/>
            <person name="Miranda-Saavedra D."/>
            <person name="Angiuoli S.V."/>
            <person name="Creasy T."/>
            <person name="Amedeo P."/>
            <person name="Haas B."/>
            <person name="El-Sayed N.M."/>
            <person name="Wortman J.R."/>
            <person name="Feldblyum T."/>
            <person name="Tallon L."/>
            <person name="Schatz M."/>
            <person name="Shumway M."/>
            <person name="Koo H."/>
            <person name="Salzberg S.L."/>
            <person name="Schobel S."/>
            <person name="Pertea M."/>
            <person name="Pop M."/>
            <person name="White O."/>
            <person name="Barton G.J."/>
            <person name="Carlow C.K."/>
            <person name="Crawford M.J."/>
            <person name="Daub J."/>
            <person name="Dimmic M.W."/>
            <person name="Estes C.F."/>
            <person name="Foster J.M."/>
            <person name="Ganatra M."/>
            <person name="Gregory W.F."/>
            <person name="Johnson N.M."/>
            <person name="Jin J."/>
            <person name="Komuniecki R."/>
            <person name="Korf I."/>
            <person name="Kumar S."/>
            <person name="Laney S."/>
            <person name="Li B.W."/>
            <person name="Li W."/>
            <person name="Lindblom T.H."/>
            <person name="Lustigman S."/>
            <person name="Ma D."/>
            <person name="Maina C.V."/>
            <person name="Martin D.M."/>
            <person name="McCarter J.P."/>
            <person name="McReynolds L."/>
            <person name="Mitreva M."/>
            <person name="Nutman T.B."/>
            <person name="Parkinson J."/>
            <person name="Peregrin-Alvarez J.M."/>
            <person name="Poole C."/>
            <person name="Ren Q."/>
            <person name="Saunders L."/>
            <person name="Sluder A.E."/>
            <person name="Smith K."/>
            <person name="Stanke M."/>
            <person name="Unnasch T.R."/>
            <person name="Ware J."/>
            <person name="Wei A.D."/>
            <person name="Weil G."/>
            <person name="Williams D.J."/>
            <person name="Zhang Y."/>
            <person name="Williams S.A."/>
            <person name="Fraser-Liggett C."/>
            <person name="Slatko B."/>
            <person name="Blaxter M.L."/>
            <person name="Scott A.L."/>
        </authorList>
    </citation>
    <scope>NUCLEOTIDE SEQUENCE</scope>
    <source>
        <strain evidence="5 8">FR3</strain>
    </source>
</reference>
<dbReference type="GeneID" id="6100089"/>
<dbReference type="SMART" id="SM00093">
    <property type="entry name" value="SERPIN"/>
    <property type="match status" value="1"/>
</dbReference>
<evidence type="ECO:0000313" key="7">
    <source>
        <dbReference type="EMBL" id="VIO89385.1"/>
    </source>
</evidence>
<dbReference type="InterPro" id="IPR036186">
    <property type="entry name" value="Serpin_sf"/>
</dbReference>